<dbReference type="InterPro" id="IPR003034">
    <property type="entry name" value="SAP_dom"/>
</dbReference>
<evidence type="ECO:0000256" key="2">
    <source>
        <dbReference type="PROSITE-ProRule" id="PRU00708"/>
    </source>
</evidence>
<dbReference type="Gene3D" id="1.10.720.30">
    <property type="entry name" value="SAP domain"/>
    <property type="match status" value="1"/>
</dbReference>
<name>A0AAW1QPP4_9CHLO</name>
<feature type="region of interest" description="Disordered" evidence="3">
    <location>
        <begin position="540"/>
        <end position="602"/>
    </location>
</feature>
<keyword evidence="1" id="KW-0677">Repeat</keyword>
<dbReference type="Gene3D" id="1.25.40.10">
    <property type="entry name" value="Tetratricopeptide repeat domain"/>
    <property type="match status" value="2"/>
</dbReference>
<dbReference type="PANTHER" id="PTHR47936">
    <property type="entry name" value="PPR_LONG DOMAIN-CONTAINING PROTEIN"/>
    <property type="match status" value="1"/>
</dbReference>
<dbReference type="PANTHER" id="PTHR47936:SF1">
    <property type="entry name" value="PENTATRICOPEPTIDE REPEAT-CONTAINING PROTEIN GUN1, CHLOROPLASTIC"/>
    <property type="match status" value="1"/>
</dbReference>
<dbReference type="EMBL" id="JALJOR010000002">
    <property type="protein sequence ID" value="KAK9823409.1"/>
    <property type="molecule type" value="Genomic_DNA"/>
</dbReference>
<proteinExistence type="predicted"/>
<dbReference type="InterPro" id="IPR036361">
    <property type="entry name" value="SAP_dom_sf"/>
</dbReference>
<evidence type="ECO:0000313" key="5">
    <source>
        <dbReference type="EMBL" id="KAK9823409.1"/>
    </source>
</evidence>
<evidence type="ECO:0000256" key="1">
    <source>
        <dbReference type="ARBA" id="ARBA00022737"/>
    </source>
</evidence>
<gene>
    <name evidence="5" type="ORF">WJX72_002547</name>
</gene>
<evidence type="ECO:0000259" key="4">
    <source>
        <dbReference type="PROSITE" id="PS50800"/>
    </source>
</evidence>
<keyword evidence="6" id="KW-1185">Reference proteome</keyword>
<dbReference type="InterPro" id="IPR002885">
    <property type="entry name" value="PPR_rpt"/>
</dbReference>
<comment type="caution">
    <text evidence="5">The sequence shown here is derived from an EMBL/GenBank/DDBJ whole genome shotgun (WGS) entry which is preliminary data.</text>
</comment>
<feature type="compositionally biased region" description="Low complexity" evidence="3">
    <location>
        <begin position="589"/>
        <end position="602"/>
    </location>
</feature>
<reference evidence="5 6" key="1">
    <citation type="journal article" date="2024" name="Nat. Commun.">
        <title>Phylogenomics reveals the evolutionary origins of lichenization in chlorophyte algae.</title>
        <authorList>
            <person name="Puginier C."/>
            <person name="Libourel C."/>
            <person name="Otte J."/>
            <person name="Skaloud P."/>
            <person name="Haon M."/>
            <person name="Grisel S."/>
            <person name="Petersen M."/>
            <person name="Berrin J.G."/>
            <person name="Delaux P.M."/>
            <person name="Dal Grande F."/>
            <person name="Keller J."/>
        </authorList>
    </citation>
    <scope>NUCLEOTIDE SEQUENCE [LARGE SCALE GENOMIC DNA]</scope>
    <source>
        <strain evidence="5 6">SAG 2043</strain>
    </source>
</reference>
<dbReference type="Pfam" id="PF01535">
    <property type="entry name" value="PPR"/>
    <property type="match status" value="1"/>
</dbReference>
<dbReference type="InterPro" id="IPR011990">
    <property type="entry name" value="TPR-like_helical_dom_sf"/>
</dbReference>
<feature type="repeat" description="PPR" evidence="2">
    <location>
        <begin position="201"/>
        <end position="235"/>
    </location>
</feature>
<dbReference type="PROSITE" id="PS51375">
    <property type="entry name" value="PPR"/>
    <property type="match status" value="3"/>
</dbReference>
<dbReference type="Proteomes" id="UP001489004">
    <property type="component" value="Unassembled WGS sequence"/>
</dbReference>
<dbReference type="Pfam" id="PF02037">
    <property type="entry name" value="SAP"/>
    <property type="match status" value="1"/>
</dbReference>
<feature type="domain" description="SAP" evidence="4">
    <location>
        <begin position="453"/>
        <end position="487"/>
    </location>
</feature>
<sequence>MGPDAWNWLRRSVTSQATEEATEAENFRGLDYVREAAERMQRQAELAALQQLDETDPERTEYNRQLGAAARQGRPSDAEAVLAAMQDAGLPPGPRAYHGLVYAYARANDAAGALAAVQREYQELRTFGLQPLAETYAVLIHALVAEGKVPEAHKVYESMQQAGVNPRPGWLVLTCSLFSKGHKELATKLVQQGLRNQWVPDSDLYEHIIRELCEQGKVEAAQATVFDMQARGVAPLPKHCNPVVRALSLAGTQSQALELLRQIPTGPNADTFNGLLEGLVHTKAVDAESLNSLKAQMATAGQRANKRTWALLVEANLELMDCKAAMDCFGRMTSCMERGGQTEALSDASLLQLLQLLSSKNMPEQITRVLRFIAAEKRRLPSSSEQQAPHPEDRTFLTEWLAAHRLEMRTVANKPTAGLVAQNEEAARTREVEGVLIGAGDCAVNEDGSVISVSKLTVGQMRAELTARGLSVDGKRKDLYKRVQAARRNAPTDVIGELKKKEAKKKAKDEKAKAKALAEEGVEDKASTSMVVNISYGKVTERAKEESTASDEADDDNEEEEEEEVEEAVRPQGSINYDEDAEDEDEVSSSKSRQRGAAGQSAAAKKASSLAAVMQMLQMTESLGGRVSVGDLQEIHKAAAAEDDFSVVQAVARRLHNLEGGPEFTEIQLGLAGRLLNDVAMACLTGGDSALALELVGDMERLRFTPSEELQAGLRQLEVAGPHYEEDM</sequence>
<dbReference type="NCBIfam" id="TIGR00756">
    <property type="entry name" value="PPR"/>
    <property type="match status" value="1"/>
</dbReference>
<organism evidence="5 6">
    <name type="scientific">[Myrmecia] bisecta</name>
    <dbReference type="NCBI Taxonomy" id="41462"/>
    <lineage>
        <taxon>Eukaryota</taxon>
        <taxon>Viridiplantae</taxon>
        <taxon>Chlorophyta</taxon>
        <taxon>core chlorophytes</taxon>
        <taxon>Trebouxiophyceae</taxon>
        <taxon>Trebouxiales</taxon>
        <taxon>Trebouxiaceae</taxon>
        <taxon>Myrmecia</taxon>
    </lineage>
</organism>
<feature type="compositionally biased region" description="Acidic residues" evidence="3">
    <location>
        <begin position="548"/>
        <end position="566"/>
    </location>
</feature>
<feature type="repeat" description="PPR" evidence="2">
    <location>
        <begin position="58"/>
        <end position="92"/>
    </location>
</feature>
<feature type="compositionally biased region" description="Acidic residues" evidence="3">
    <location>
        <begin position="577"/>
        <end position="587"/>
    </location>
</feature>
<accession>A0AAW1QPP4</accession>
<dbReference type="SUPFAM" id="SSF68906">
    <property type="entry name" value="SAP domain"/>
    <property type="match status" value="1"/>
</dbReference>
<dbReference type="PROSITE" id="PS50800">
    <property type="entry name" value="SAP"/>
    <property type="match status" value="1"/>
</dbReference>
<dbReference type="AlphaFoldDB" id="A0AAW1QPP4"/>
<evidence type="ECO:0000313" key="6">
    <source>
        <dbReference type="Proteomes" id="UP001489004"/>
    </source>
</evidence>
<dbReference type="SMART" id="SM00513">
    <property type="entry name" value="SAP"/>
    <property type="match status" value="1"/>
</dbReference>
<evidence type="ECO:0000256" key="3">
    <source>
        <dbReference type="SAM" id="MobiDB-lite"/>
    </source>
</evidence>
<protein>
    <recommendedName>
        <fullName evidence="4">SAP domain-containing protein</fullName>
    </recommendedName>
</protein>
<feature type="repeat" description="PPR" evidence="2">
    <location>
        <begin position="132"/>
        <end position="166"/>
    </location>
</feature>